<evidence type="ECO:0000313" key="1">
    <source>
        <dbReference type="EMBL" id="CRL06926.1"/>
    </source>
</evidence>
<name>A0A1J1J624_9DIPT</name>
<dbReference type="EMBL" id="CVRI01000067">
    <property type="protein sequence ID" value="CRL06926.1"/>
    <property type="molecule type" value="Genomic_DNA"/>
</dbReference>
<reference evidence="1 2" key="1">
    <citation type="submission" date="2015-04" db="EMBL/GenBank/DDBJ databases">
        <authorList>
            <person name="Syromyatnikov M.Y."/>
            <person name="Popov V.N."/>
        </authorList>
    </citation>
    <scope>NUCLEOTIDE SEQUENCE [LARGE SCALE GENOMIC DNA]</scope>
</reference>
<proteinExistence type="predicted"/>
<dbReference type="AlphaFoldDB" id="A0A1J1J624"/>
<dbReference type="Proteomes" id="UP000183832">
    <property type="component" value="Unassembled WGS sequence"/>
</dbReference>
<gene>
    <name evidence="1" type="ORF">CLUMA_CG019903</name>
</gene>
<sequence>MKQLQMSGKHDTFLNETHLWLGSQCHRKQIASKAKDFEYFLSNMLPIFRSFKIPISKQKTFRQRTSR</sequence>
<protein>
    <submittedName>
        <fullName evidence="1">CLUMA_CG019903, isoform A</fullName>
    </submittedName>
</protein>
<evidence type="ECO:0000313" key="2">
    <source>
        <dbReference type="Proteomes" id="UP000183832"/>
    </source>
</evidence>
<keyword evidence="2" id="KW-1185">Reference proteome</keyword>
<accession>A0A1J1J624</accession>
<organism evidence="1 2">
    <name type="scientific">Clunio marinus</name>
    <dbReference type="NCBI Taxonomy" id="568069"/>
    <lineage>
        <taxon>Eukaryota</taxon>
        <taxon>Metazoa</taxon>
        <taxon>Ecdysozoa</taxon>
        <taxon>Arthropoda</taxon>
        <taxon>Hexapoda</taxon>
        <taxon>Insecta</taxon>
        <taxon>Pterygota</taxon>
        <taxon>Neoptera</taxon>
        <taxon>Endopterygota</taxon>
        <taxon>Diptera</taxon>
        <taxon>Nematocera</taxon>
        <taxon>Chironomoidea</taxon>
        <taxon>Chironomidae</taxon>
        <taxon>Clunio</taxon>
    </lineage>
</organism>